<dbReference type="EMBL" id="LCRX01000006">
    <property type="protein sequence ID" value="KKW42525.1"/>
    <property type="molecule type" value="Genomic_DNA"/>
</dbReference>
<dbReference type="SUPFAM" id="SSF56112">
    <property type="entry name" value="Protein kinase-like (PK-like)"/>
    <property type="match status" value="1"/>
</dbReference>
<gene>
    <name evidence="2" type="ORF">UY92_C0006G0086</name>
</gene>
<name>A0A0G1YH29_9BACT</name>
<accession>A0A0G1YH29</accession>
<evidence type="ECO:0000313" key="2">
    <source>
        <dbReference type="EMBL" id="KKW42525.1"/>
    </source>
</evidence>
<dbReference type="STRING" id="1619044.UY92_C0006G0086"/>
<dbReference type="AlphaFoldDB" id="A0A0G1YH29"/>
<dbReference type="InterPro" id="IPR011009">
    <property type="entry name" value="Kinase-like_dom_sf"/>
</dbReference>
<feature type="domain" description="Aminoglycoside phosphotransferase" evidence="1">
    <location>
        <begin position="6"/>
        <end position="205"/>
    </location>
</feature>
<proteinExistence type="predicted"/>
<dbReference type="Pfam" id="PF01636">
    <property type="entry name" value="APH"/>
    <property type="match status" value="1"/>
</dbReference>
<organism evidence="2 3">
    <name type="scientific">Candidatus Magasanikbacteria bacterium GW2011_GWA2_56_11</name>
    <dbReference type="NCBI Taxonomy" id="1619044"/>
    <lineage>
        <taxon>Bacteria</taxon>
        <taxon>Candidatus Magasanikiibacteriota</taxon>
    </lineage>
</organism>
<comment type="caution">
    <text evidence="2">The sequence shown here is derived from an EMBL/GenBank/DDBJ whole genome shotgun (WGS) entry which is preliminary data.</text>
</comment>
<dbReference type="InterPro" id="IPR002575">
    <property type="entry name" value="Aminoglycoside_PTrfase"/>
</dbReference>
<dbReference type="Gene3D" id="3.90.1200.10">
    <property type="match status" value="1"/>
</dbReference>
<evidence type="ECO:0000313" key="3">
    <source>
        <dbReference type="Proteomes" id="UP000033870"/>
    </source>
</evidence>
<evidence type="ECO:0000259" key="1">
    <source>
        <dbReference type="Pfam" id="PF01636"/>
    </source>
</evidence>
<protein>
    <recommendedName>
        <fullName evidence="1">Aminoglycoside phosphotransferase domain-containing protein</fullName>
    </recommendedName>
</protein>
<dbReference type="Proteomes" id="UP000033870">
    <property type="component" value="Unassembled WGS sequence"/>
</dbReference>
<sequence length="278" mass="32432">MRLIRHLDGAHSSVVDVVEVGGAYYVRKTASVHDILNERRFVEIMREHGVPTLPFIDHPLLAANELMFPYIPDSPTVGKHLSPDAYRHWGRTARRMHAIEDSGARRLAPDGEWENESWPDFIQSEIAYGIMRVTERRSDICRAERDSICRVLEFLTQDYRPRAYALIHGDLHPNNALIKNNEVLIFDKASQIFFGDPLYDLAVVALELPYGRYLDPDSTEQRKYSLCYDAFWEGYGANREMPWDVFDRYVLLRAFTRYPNPFERKLKAIIDTLVYRYS</sequence>
<reference evidence="2 3" key="1">
    <citation type="journal article" date="2015" name="Nature">
        <title>rRNA introns, odd ribosomes, and small enigmatic genomes across a large radiation of phyla.</title>
        <authorList>
            <person name="Brown C.T."/>
            <person name="Hug L.A."/>
            <person name="Thomas B.C."/>
            <person name="Sharon I."/>
            <person name="Castelle C.J."/>
            <person name="Singh A."/>
            <person name="Wilkins M.J."/>
            <person name="Williams K.H."/>
            <person name="Banfield J.F."/>
        </authorList>
    </citation>
    <scope>NUCLEOTIDE SEQUENCE [LARGE SCALE GENOMIC DNA]</scope>
</reference>